<dbReference type="EMBL" id="JABANM010025113">
    <property type="protein sequence ID" value="KAF4715094.1"/>
    <property type="molecule type" value="Genomic_DNA"/>
</dbReference>
<dbReference type="AlphaFoldDB" id="A0A7J6R321"/>
<sequence length="160" mass="17868">VVGIVLKLYKDDWWTEVLQQPGVVRLTLVDRFTQAIQAALTGDFKVVDGTDTIIGAINWCRLVWLADPQHNATARHIKSSEWLKGIVTSLVENVANQIDAELTIEKQQKADDEQQLKGVEMSRLELVADTVGRLRELINTNSLVNKGMDNDSVVTDVKES</sequence>
<comment type="caution">
    <text evidence="1">The sequence shown here is derived from an EMBL/GenBank/DDBJ whole genome shotgun (WGS) entry which is preliminary data.</text>
</comment>
<evidence type="ECO:0000313" key="1">
    <source>
        <dbReference type="EMBL" id="KAF4715094.1"/>
    </source>
</evidence>
<reference evidence="1 2" key="1">
    <citation type="submission" date="2020-04" db="EMBL/GenBank/DDBJ databases">
        <title>Perkinsus olseni comparative genomics.</title>
        <authorList>
            <person name="Bogema D.R."/>
        </authorList>
    </citation>
    <scope>NUCLEOTIDE SEQUENCE [LARGE SCALE GENOMIC DNA]</scope>
    <source>
        <strain evidence="1">ATCC PRA-205</strain>
    </source>
</reference>
<dbReference type="Proteomes" id="UP000574390">
    <property type="component" value="Unassembled WGS sequence"/>
</dbReference>
<protein>
    <submittedName>
        <fullName evidence="1">Uncharacterized protein</fullName>
    </submittedName>
</protein>
<gene>
    <name evidence="1" type="ORF">FOZ62_015329</name>
</gene>
<proteinExistence type="predicted"/>
<accession>A0A7J6R321</accession>
<evidence type="ECO:0000313" key="2">
    <source>
        <dbReference type="Proteomes" id="UP000574390"/>
    </source>
</evidence>
<organism evidence="1 2">
    <name type="scientific">Perkinsus olseni</name>
    <name type="common">Perkinsus atlanticus</name>
    <dbReference type="NCBI Taxonomy" id="32597"/>
    <lineage>
        <taxon>Eukaryota</taxon>
        <taxon>Sar</taxon>
        <taxon>Alveolata</taxon>
        <taxon>Perkinsozoa</taxon>
        <taxon>Perkinsea</taxon>
        <taxon>Perkinsida</taxon>
        <taxon>Perkinsidae</taxon>
        <taxon>Perkinsus</taxon>
    </lineage>
</organism>
<feature type="non-terminal residue" evidence="1">
    <location>
        <position position="160"/>
    </location>
</feature>
<name>A0A7J6R321_PEROL</name>